<dbReference type="Pfam" id="PF18150">
    <property type="entry name" value="DUF5600"/>
    <property type="match status" value="1"/>
</dbReference>
<feature type="transmembrane region" description="Helical" evidence="9">
    <location>
        <begin position="269"/>
        <end position="290"/>
    </location>
</feature>
<dbReference type="Gene3D" id="3.40.50.300">
    <property type="entry name" value="P-loop containing nucleotide triphosphate hydrolases"/>
    <property type="match status" value="1"/>
</dbReference>
<evidence type="ECO:0000256" key="3">
    <source>
        <dbReference type="ARBA" id="ARBA00022475"/>
    </source>
</evidence>
<dbReference type="EMBL" id="JACGWK010000016">
    <property type="protein sequence ID" value="KAL0310984.1"/>
    <property type="molecule type" value="Genomic_DNA"/>
</dbReference>
<keyword evidence="6" id="KW-0967">Endosome</keyword>
<feature type="transmembrane region" description="Helical" evidence="9">
    <location>
        <begin position="131"/>
        <end position="151"/>
    </location>
</feature>
<keyword evidence="9" id="KW-0812">Transmembrane</keyword>
<feature type="domain" description="Dynamin-type G" evidence="12">
    <location>
        <begin position="645"/>
        <end position="881"/>
    </location>
</feature>
<dbReference type="InterPro" id="IPR027417">
    <property type="entry name" value="P-loop_NTPase"/>
</dbReference>
<dbReference type="PROSITE" id="PS51718">
    <property type="entry name" value="G_DYNAMIN_2"/>
    <property type="match status" value="1"/>
</dbReference>
<comment type="subcellular location">
    <subcellularLocation>
        <location evidence="1">Cell membrane</location>
        <topology evidence="1">Peripheral membrane protein</topology>
        <orientation evidence="1">Cytoplasmic side</orientation>
    </subcellularLocation>
    <subcellularLocation>
        <location evidence="2">Endosome membrane</location>
        <topology evidence="2">Peripheral membrane protein</topology>
    </subcellularLocation>
</comment>
<keyword evidence="5" id="KW-0547">Nucleotide-binding</keyword>
<feature type="transmembrane region" description="Helical" evidence="9">
    <location>
        <begin position="46"/>
        <end position="69"/>
    </location>
</feature>
<feature type="domain" description="EH" evidence="10">
    <location>
        <begin position="544"/>
        <end position="611"/>
    </location>
</feature>
<evidence type="ECO:0000259" key="12">
    <source>
        <dbReference type="PROSITE" id="PS51718"/>
    </source>
</evidence>
<feature type="transmembrane region" description="Helical" evidence="9">
    <location>
        <begin position="89"/>
        <end position="110"/>
    </location>
</feature>
<dbReference type="FunFam" id="3.40.50.300:FF:000147">
    <property type="entry name" value="EH domain-containing protein 1"/>
    <property type="match status" value="1"/>
</dbReference>
<evidence type="ECO:0000256" key="6">
    <source>
        <dbReference type="ARBA" id="ARBA00022753"/>
    </source>
</evidence>
<evidence type="ECO:0000259" key="11">
    <source>
        <dbReference type="PROSITE" id="PS50222"/>
    </source>
</evidence>
<proteinExistence type="predicted"/>
<name>A0AAW2KWS6_9LAMI</name>
<evidence type="ECO:0000256" key="2">
    <source>
        <dbReference type="ARBA" id="ARBA00004481"/>
    </source>
</evidence>
<dbReference type="CDD" id="cd09913">
    <property type="entry name" value="EHD"/>
    <property type="match status" value="1"/>
</dbReference>
<dbReference type="GO" id="GO:0005509">
    <property type="term" value="F:calcium ion binding"/>
    <property type="evidence" value="ECO:0007669"/>
    <property type="project" value="InterPro"/>
</dbReference>
<evidence type="ECO:0000256" key="4">
    <source>
        <dbReference type="ARBA" id="ARBA00022723"/>
    </source>
</evidence>
<dbReference type="InterPro" id="IPR040990">
    <property type="entry name" value="DUF5600"/>
</dbReference>
<keyword evidence="3" id="KW-1003">Cell membrane</keyword>
<dbReference type="PROSITE" id="PS50031">
    <property type="entry name" value="EH"/>
    <property type="match status" value="1"/>
</dbReference>
<gene>
    <name evidence="13" type="ORF">Sangu_2393100</name>
</gene>
<evidence type="ECO:0000256" key="9">
    <source>
        <dbReference type="SAM" id="Phobius"/>
    </source>
</evidence>
<dbReference type="CDD" id="cd00052">
    <property type="entry name" value="EH"/>
    <property type="match status" value="1"/>
</dbReference>
<feature type="transmembrane region" description="Helical" evidence="9">
    <location>
        <begin position="438"/>
        <end position="459"/>
    </location>
</feature>
<evidence type="ECO:0000256" key="8">
    <source>
        <dbReference type="ARBA" id="ARBA00023136"/>
    </source>
</evidence>
<dbReference type="Gene3D" id="1.10.268.20">
    <property type="match status" value="1"/>
</dbReference>
<evidence type="ECO:0000256" key="1">
    <source>
        <dbReference type="ARBA" id="ARBA00004413"/>
    </source>
</evidence>
<keyword evidence="9" id="KW-1133">Transmembrane helix</keyword>
<dbReference type="GO" id="GO:0006897">
    <property type="term" value="P:endocytosis"/>
    <property type="evidence" value="ECO:0007669"/>
    <property type="project" value="UniProtKB-ARBA"/>
</dbReference>
<dbReference type="PROSITE" id="PS50222">
    <property type="entry name" value="EF_HAND_2"/>
    <property type="match status" value="1"/>
</dbReference>
<accession>A0AAW2KWS6</accession>
<comment type="caution">
    <text evidence="13">The sequence shown here is derived from an EMBL/GenBank/DDBJ whole genome shotgun (WGS) entry which is preliminary data.</text>
</comment>
<reference evidence="13" key="2">
    <citation type="journal article" date="2024" name="Plant">
        <title>Genomic evolution and insights into agronomic trait innovations of Sesamum species.</title>
        <authorList>
            <person name="Miao H."/>
            <person name="Wang L."/>
            <person name="Qu L."/>
            <person name="Liu H."/>
            <person name="Sun Y."/>
            <person name="Le M."/>
            <person name="Wang Q."/>
            <person name="Wei S."/>
            <person name="Zheng Y."/>
            <person name="Lin W."/>
            <person name="Duan Y."/>
            <person name="Cao H."/>
            <person name="Xiong S."/>
            <person name="Wang X."/>
            <person name="Wei L."/>
            <person name="Li C."/>
            <person name="Ma Q."/>
            <person name="Ju M."/>
            <person name="Zhao R."/>
            <person name="Li G."/>
            <person name="Mu C."/>
            <person name="Tian Q."/>
            <person name="Mei H."/>
            <person name="Zhang T."/>
            <person name="Gao T."/>
            <person name="Zhang H."/>
        </authorList>
    </citation>
    <scope>NUCLEOTIDE SEQUENCE</scope>
    <source>
        <strain evidence="13">G01</strain>
    </source>
</reference>
<dbReference type="GO" id="GO:0005886">
    <property type="term" value="C:plasma membrane"/>
    <property type="evidence" value="ECO:0007669"/>
    <property type="project" value="UniProtKB-SubCell"/>
</dbReference>
<dbReference type="InterPro" id="IPR011992">
    <property type="entry name" value="EF-hand-dom_pair"/>
</dbReference>
<feature type="domain" description="EF-hand" evidence="11">
    <location>
        <begin position="550"/>
        <end position="585"/>
    </location>
</feature>
<evidence type="ECO:0000313" key="13">
    <source>
        <dbReference type="EMBL" id="KAL0310984.1"/>
    </source>
</evidence>
<dbReference type="AlphaFoldDB" id="A0AAW2KWS6"/>
<dbReference type="PANTHER" id="PTHR31963">
    <property type="entry name" value="RAS GUANINE NUCLEOTIDE EXCHANGE FACTOR K"/>
    <property type="match status" value="1"/>
</dbReference>
<dbReference type="InterPro" id="IPR000261">
    <property type="entry name" value="EH_dom"/>
</dbReference>
<dbReference type="InterPro" id="IPR021924">
    <property type="entry name" value="DUF3537"/>
</dbReference>
<evidence type="ECO:0000256" key="7">
    <source>
        <dbReference type="ARBA" id="ARBA00022837"/>
    </source>
</evidence>
<dbReference type="SUPFAM" id="SSF47473">
    <property type="entry name" value="EF-hand"/>
    <property type="match status" value="1"/>
</dbReference>
<evidence type="ECO:0000256" key="5">
    <source>
        <dbReference type="ARBA" id="ARBA00022741"/>
    </source>
</evidence>
<dbReference type="Gene3D" id="1.10.238.10">
    <property type="entry name" value="EF-hand"/>
    <property type="match status" value="1"/>
</dbReference>
<dbReference type="Pfam" id="PF12056">
    <property type="entry name" value="DUF3537"/>
    <property type="match status" value="1"/>
</dbReference>
<dbReference type="SMART" id="SM00027">
    <property type="entry name" value="EH"/>
    <property type="match status" value="1"/>
</dbReference>
<keyword evidence="8 9" id="KW-0472">Membrane</keyword>
<keyword evidence="7" id="KW-0106">Calcium</keyword>
<dbReference type="GO" id="GO:0051260">
    <property type="term" value="P:protein homooligomerization"/>
    <property type="evidence" value="ECO:0007669"/>
    <property type="project" value="UniProtKB-ARBA"/>
</dbReference>
<dbReference type="SUPFAM" id="SSF52540">
    <property type="entry name" value="P-loop containing nucleoside triphosphate hydrolases"/>
    <property type="match status" value="1"/>
</dbReference>
<dbReference type="InterPro" id="IPR045063">
    <property type="entry name" value="Dynamin_N"/>
</dbReference>
<feature type="transmembrane region" description="Helical" evidence="9">
    <location>
        <begin position="238"/>
        <end position="257"/>
    </location>
</feature>
<sequence>MADEKTALLNPGKNRAFARSVSHAQDELQGFRTWLKWLCVDQSNPWTAALSWFVFVGFAIVVPALSHFVLACADCDSLHNRPYDAVAQLSLSGVAALSFICLSGFVRQYGLRRFLFFDKLCDESETRSMKLLFIFVLPCFAAESAYKIWWYSSGGTRIPFLGNVIVSNTVACILELCSWFYRTVVFYLDCVLFRLICYLQILRLQDFAQVFQVDSDVESVLREHLRIRRHLRIISHRYRSFILFALIFITASQFASLLMTTRSSADVNIYHTGELAVCSLSLLAGLLILLRSATRITHKAQAVTCLAAKWHVCATIDSFDTAETETPVARVSDEQMFTASSDGSSDLDDVGDEEDELDNSKFLPAYAFSTISFQKRQALVTYFENNRAGITIYGFMLDRTSLHTIFGIELSLVLWLLGKTRSWRRLCVSMERVEQMHSFISFCIIPCIDVYVFSLIPVLPTYVLLLKGIPTGGETTDGTAKSEEQHFLLQSDNILPMQSYNYDWPNIYTSARESYHDARTLLDCGFVMRSDGDGRLTANDASKFFSMSNLPRPDLKQMWAIADSKRQGFLEFKEFVLAMQLVSLAQAGHTLTKDILNNEVDFENLPPPAMEGLDKLLAKKKRLSEPENGKTDDVVCTRRLTNSDFDAKPMVMLLGQYSTGKTTFIKHLLGTSYPGANIGPEPTTDRFVVVMNGADERSVPGNTVAVQADMPFNGLTTFGSAFLSKFECSQMPHPLLENITFVDTPGVLSGEKQRTQRSYDFTGVTSWFASKCDLILLLFDPHKLDISDEFKRVIESLRGHDDKIRVVLNKADQIDTQQLMRVYGALMWSLGKVLNTPEVMRVYIGSFNDKPIREGVSGPMGKELFEKEQEDLLSDLKDIPKKACDRRINEFVKRARATKIHAYIIGHLRNEMPTMIGKAKTQKRLLDDLGDEFAKVQREHHLPAGDFPDVEQFRELLTGYSIDRFERLKPKMIQSVDDMLAHDIPQLLQKFRNPYD</sequence>
<reference evidence="13" key="1">
    <citation type="submission" date="2020-06" db="EMBL/GenBank/DDBJ databases">
        <authorList>
            <person name="Li T."/>
            <person name="Hu X."/>
            <person name="Zhang T."/>
            <person name="Song X."/>
            <person name="Zhang H."/>
            <person name="Dai N."/>
            <person name="Sheng W."/>
            <person name="Hou X."/>
            <person name="Wei L."/>
        </authorList>
    </citation>
    <scope>NUCLEOTIDE SEQUENCE</scope>
    <source>
        <strain evidence="13">G01</strain>
        <tissue evidence="13">Leaf</tissue>
    </source>
</reference>
<protein>
    <submittedName>
        <fullName evidence="13">EH domain-containing protein 1</fullName>
    </submittedName>
</protein>
<keyword evidence="4" id="KW-0479">Metal-binding</keyword>
<dbReference type="Pfam" id="PF12763">
    <property type="entry name" value="EH"/>
    <property type="match status" value="1"/>
</dbReference>
<dbReference type="InterPro" id="IPR030381">
    <property type="entry name" value="G_DYNAMIN_dom"/>
</dbReference>
<dbReference type="Pfam" id="PF00350">
    <property type="entry name" value="Dynamin_N"/>
    <property type="match status" value="1"/>
</dbReference>
<dbReference type="InterPro" id="IPR002048">
    <property type="entry name" value="EF_hand_dom"/>
</dbReference>
<organism evidence="13">
    <name type="scientific">Sesamum angustifolium</name>
    <dbReference type="NCBI Taxonomy" id="2727405"/>
    <lineage>
        <taxon>Eukaryota</taxon>
        <taxon>Viridiplantae</taxon>
        <taxon>Streptophyta</taxon>
        <taxon>Embryophyta</taxon>
        <taxon>Tracheophyta</taxon>
        <taxon>Spermatophyta</taxon>
        <taxon>Magnoliopsida</taxon>
        <taxon>eudicotyledons</taxon>
        <taxon>Gunneridae</taxon>
        <taxon>Pentapetalae</taxon>
        <taxon>asterids</taxon>
        <taxon>lamiids</taxon>
        <taxon>Lamiales</taxon>
        <taxon>Pedaliaceae</taxon>
        <taxon>Sesamum</taxon>
    </lineage>
</organism>
<evidence type="ECO:0000259" key="10">
    <source>
        <dbReference type="PROSITE" id="PS50031"/>
    </source>
</evidence>
<dbReference type="GO" id="GO:0010008">
    <property type="term" value="C:endosome membrane"/>
    <property type="evidence" value="ECO:0007669"/>
    <property type="project" value="UniProtKB-SubCell"/>
</dbReference>
<dbReference type="PANTHER" id="PTHR31963:SF16">
    <property type="entry name" value="OS06G0635200 PROTEIN"/>
    <property type="match status" value="1"/>
</dbReference>
<dbReference type="GO" id="GO:0005525">
    <property type="term" value="F:GTP binding"/>
    <property type="evidence" value="ECO:0007669"/>
    <property type="project" value="InterPro"/>
</dbReference>